<evidence type="ECO:0000256" key="3">
    <source>
        <dbReference type="ARBA" id="ARBA00012099"/>
    </source>
</evidence>
<dbReference type="InterPro" id="IPR018484">
    <property type="entry name" value="FGGY_N"/>
</dbReference>
<dbReference type="PROSITE" id="PS00445">
    <property type="entry name" value="FGGY_KINASES_2"/>
    <property type="match status" value="1"/>
</dbReference>
<evidence type="ECO:0000256" key="4">
    <source>
        <dbReference type="ARBA" id="ARBA00022679"/>
    </source>
</evidence>
<evidence type="ECO:0000256" key="5">
    <source>
        <dbReference type="ARBA" id="ARBA00022741"/>
    </source>
</evidence>
<evidence type="ECO:0000256" key="11">
    <source>
        <dbReference type="ARBA" id="ARBA00071571"/>
    </source>
</evidence>
<evidence type="ECO:0000256" key="2">
    <source>
        <dbReference type="ARBA" id="ARBA00009156"/>
    </source>
</evidence>
<dbReference type="GO" id="GO:0019563">
    <property type="term" value="P:glycerol catabolic process"/>
    <property type="evidence" value="ECO:0007669"/>
    <property type="project" value="UniProtKB-UniPathway"/>
</dbReference>
<dbReference type="GO" id="GO:0046167">
    <property type="term" value="P:glycerol-3-phosphate biosynthetic process"/>
    <property type="evidence" value="ECO:0007669"/>
    <property type="project" value="TreeGrafter"/>
</dbReference>
<dbReference type="NCBIfam" id="NF000756">
    <property type="entry name" value="PRK00047.1"/>
    <property type="match status" value="1"/>
</dbReference>
<dbReference type="InterPro" id="IPR043129">
    <property type="entry name" value="ATPase_NBD"/>
</dbReference>
<dbReference type="STRING" id="133381.A0A2T9ZH02"/>
<dbReference type="EC" id="2.7.1.30" evidence="3"/>
<dbReference type="Proteomes" id="UP000245609">
    <property type="component" value="Unassembled WGS sequence"/>
</dbReference>
<evidence type="ECO:0000256" key="12">
    <source>
        <dbReference type="RuleBase" id="RU003733"/>
    </source>
</evidence>
<evidence type="ECO:0000256" key="10">
    <source>
        <dbReference type="ARBA" id="ARBA00052101"/>
    </source>
</evidence>
<dbReference type="NCBIfam" id="TIGR01311">
    <property type="entry name" value="glycerol_kin"/>
    <property type="match status" value="1"/>
</dbReference>
<dbReference type="GO" id="GO:0004370">
    <property type="term" value="F:glycerol kinase activity"/>
    <property type="evidence" value="ECO:0007669"/>
    <property type="project" value="UniProtKB-EC"/>
</dbReference>
<dbReference type="FunFam" id="3.30.420.40:FF:000108">
    <property type="entry name" value="Glycerol kinase, glycosomal"/>
    <property type="match status" value="1"/>
</dbReference>
<dbReference type="PROSITE" id="PS00933">
    <property type="entry name" value="FGGY_KINASES_1"/>
    <property type="match status" value="1"/>
</dbReference>
<dbReference type="FunFam" id="3.30.420.40:FF:000177">
    <property type="entry name" value="Glycerol kinase"/>
    <property type="match status" value="1"/>
</dbReference>
<dbReference type="EMBL" id="MBFS01000182">
    <property type="protein sequence ID" value="PVV03886.1"/>
    <property type="molecule type" value="Genomic_DNA"/>
</dbReference>
<protein>
    <recommendedName>
        <fullName evidence="11">Probable glycerol kinase</fullName>
        <ecNumber evidence="3">2.7.1.30</ecNumber>
    </recommendedName>
    <alternativeName>
        <fullName evidence="9">ATP:glycerol 3-phosphotransferase</fullName>
    </alternativeName>
</protein>
<dbReference type="InterPro" id="IPR042018">
    <property type="entry name" value="GK1-3_metazoan-type"/>
</dbReference>
<keyword evidence="16" id="KW-1185">Reference proteome</keyword>
<dbReference type="GO" id="GO:0006641">
    <property type="term" value="P:triglyceride metabolic process"/>
    <property type="evidence" value="ECO:0007669"/>
    <property type="project" value="TreeGrafter"/>
</dbReference>
<evidence type="ECO:0000256" key="7">
    <source>
        <dbReference type="ARBA" id="ARBA00022798"/>
    </source>
</evidence>
<dbReference type="PANTHER" id="PTHR10196:SF69">
    <property type="entry name" value="GLYCEROL KINASE"/>
    <property type="match status" value="1"/>
</dbReference>
<evidence type="ECO:0000313" key="15">
    <source>
        <dbReference type="EMBL" id="PVV03886.1"/>
    </source>
</evidence>
<keyword evidence="7" id="KW-0319">Glycerol metabolism</keyword>
<organism evidence="15 16">
    <name type="scientific">Smittium megazygosporum</name>
    <dbReference type="NCBI Taxonomy" id="133381"/>
    <lineage>
        <taxon>Eukaryota</taxon>
        <taxon>Fungi</taxon>
        <taxon>Fungi incertae sedis</taxon>
        <taxon>Zoopagomycota</taxon>
        <taxon>Kickxellomycotina</taxon>
        <taxon>Harpellomycetes</taxon>
        <taxon>Harpellales</taxon>
        <taxon>Legeriomycetaceae</taxon>
        <taxon>Smittium</taxon>
    </lineage>
</organism>
<evidence type="ECO:0000256" key="6">
    <source>
        <dbReference type="ARBA" id="ARBA00022777"/>
    </source>
</evidence>
<dbReference type="OrthoDB" id="5422795at2759"/>
<dbReference type="CDD" id="cd07792">
    <property type="entry name" value="ASKHA_NBD_FGGY_GK1-3-like"/>
    <property type="match status" value="1"/>
</dbReference>
<dbReference type="InterPro" id="IPR005999">
    <property type="entry name" value="Glycerol_kin"/>
</dbReference>
<keyword evidence="4 12" id="KW-0808">Transferase</keyword>
<comment type="catalytic activity">
    <reaction evidence="10">
        <text>glycerol + ATP = sn-glycerol 3-phosphate + ADP + H(+)</text>
        <dbReference type="Rhea" id="RHEA:21644"/>
        <dbReference type="ChEBI" id="CHEBI:15378"/>
        <dbReference type="ChEBI" id="CHEBI:17754"/>
        <dbReference type="ChEBI" id="CHEBI:30616"/>
        <dbReference type="ChEBI" id="CHEBI:57597"/>
        <dbReference type="ChEBI" id="CHEBI:456216"/>
        <dbReference type="EC" id="2.7.1.30"/>
    </reaction>
</comment>
<dbReference type="Gene3D" id="3.30.420.40">
    <property type="match status" value="2"/>
</dbReference>
<dbReference type="SUPFAM" id="SSF53067">
    <property type="entry name" value="Actin-like ATPase domain"/>
    <property type="match status" value="2"/>
</dbReference>
<dbReference type="InterPro" id="IPR018485">
    <property type="entry name" value="FGGY_C"/>
</dbReference>
<keyword evidence="6 12" id="KW-0418">Kinase</keyword>
<comment type="caution">
    <text evidence="15">The sequence shown here is derived from an EMBL/GenBank/DDBJ whole genome shotgun (WGS) entry which is preliminary data.</text>
</comment>
<keyword evidence="5" id="KW-0547">Nucleotide-binding</keyword>
<gene>
    <name evidence="15" type="ORF">BB560_001614</name>
</gene>
<dbReference type="Pfam" id="PF00370">
    <property type="entry name" value="FGGY_N"/>
    <property type="match status" value="1"/>
</dbReference>
<reference evidence="15 16" key="1">
    <citation type="journal article" date="2018" name="MBio">
        <title>Comparative Genomics Reveals the Core Gene Toolbox for the Fungus-Insect Symbiosis.</title>
        <authorList>
            <person name="Wang Y."/>
            <person name="Stata M."/>
            <person name="Wang W."/>
            <person name="Stajich J.E."/>
            <person name="White M.M."/>
            <person name="Moncalvo J.M."/>
        </authorList>
    </citation>
    <scope>NUCLEOTIDE SEQUENCE [LARGE SCALE GENOMIC DNA]</scope>
    <source>
        <strain evidence="15 16">SC-DP-2</strain>
    </source>
</reference>
<evidence type="ECO:0000313" key="16">
    <source>
        <dbReference type="Proteomes" id="UP000245609"/>
    </source>
</evidence>
<dbReference type="InterPro" id="IPR000577">
    <property type="entry name" value="Carb_kinase_FGGY"/>
</dbReference>
<evidence type="ECO:0000256" key="8">
    <source>
        <dbReference type="ARBA" id="ARBA00022840"/>
    </source>
</evidence>
<evidence type="ECO:0000256" key="9">
    <source>
        <dbReference type="ARBA" id="ARBA00043149"/>
    </source>
</evidence>
<keyword evidence="8" id="KW-0067">ATP-binding</keyword>
<dbReference type="InterPro" id="IPR018483">
    <property type="entry name" value="Carb_kinase_FGGY_CS"/>
</dbReference>
<evidence type="ECO:0000259" key="13">
    <source>
        <dbReference type="Pfam" id="PF00370"/>
    </source>
</evidence>
<comment type="similarity">
    <text evidence="2 12">Belongs to the FGGY kinase family.</text>
</comment>
<dbReference type="Pfam" id="PF02782">
    <property type="entry name" value="FGGY_C"/>
    <property type="match status" value="1"/>
</dbReference>
<dbReference type="GO" id="GO:0005524">
    <property type="term" value="F:ATP binding"/>
    <property type="evidence" value="ECO:0007669"/>
    <property type="project" value="UniProtKB-KW"/>
</dbReference>
<dbReference type="GO" id="GO:0005739">
    <property type="term" value="C:mitochondrion"/>
    <property type="evidence" value="ECO:0007669"/>
    <property type="project" value="TreeGrafter"/>
</dbReference>
<evidence type="ECO:0000259" key="14">
    <source>
        <dbReference type="Pfam" id="PF02782"/>
    </source>
</evidence>
<dbReference type="AlphaFoldDB" id="A0A2T9ZH02"/>
<name>A0A2T9ZH02_9FUNG</name>
<sequence length="496" mass="53593">MSKLVGSIDQGTSSSRFLVFDVNGNVVTSHQIEYSNTFPQPGWVQKDPSDLLKSVLDSIEGCCSELFKLGYSVKDIASVGITNQRETTVAWDSETGEPLTDAIIWSDTRTREVVQRLVAKDKDNKIPAICGLPITTYFSASKMIWMLENVESVKEAKEKGTLRFGTVDSWLLYKLTGKHITDATNASRTMLMDIHTLKWSPEACEFFGIDGSSLPEIRSSSEVYGNILHGSLTGVPIAGDLGDQQAATVGQLCFSPGEAKNTYGTGCFMLFNTGTSPIFSKNGLLTTVCYQLGPNEKPVYALEGSIAVAGSAIQWLRDKLGIISSAPEINVLAESVADNGGVYFVTAFSGLFAPYWRDDARGCIVGLTQYANRGHIARATLESVCFQTKAILDAMNADSGANLTVLRVDGGMTNSDIAMQIQADLLGIDVLRPEMKETTAFGAAIAAGLAVGFWKDKNDILSQTKSTQFSPSISEKERESLIAGWDRAVKKSLESA</sequence>
<feature type="domain" description="Carbohydrate kinase FGGY C-terminal" evidence="14">
    <location>
        <begin position="260"/>
        <end position="450"/>
    </location>
</feature>
<dbReference type="PANTHER" id="PTHR10196">
    <property type="entry name" value="SUGAR KINASE"/>
    <property type="match status" value="1"/>
</dbReference>
<accession>A0A2T9ZH02</accession>
<proteinExistence type="inferred from homology"/>
<feature type="domain" description="Carbohydrate kinase FGGY N-terminal" evidence="13">
    <location>
        <begin position="5"/>
        <end position="250"/>
    </location>
</feature>
<comment type="pathway">
    <text evidence="1">Polyol metabolism; glycerol degradation via glycerol kinase pathway; sn-glycerol 3-phosphate from glycerol: step 1/1.</text>
</comment>
<dbReference type="UniPathway" id="UPA00618">
    <property type="reaction ID" value="UER00672"/>
</dbReference>
<evidence type="ECO:0000256" key="1">
    <source>
        <dbReference type="ARBA" id="ARBA00005190"/>
    </source>
</evidence>
<dbReference type="PIRSF" id="PIRSF000538">
    <property type="entry name" value="GlpK"/>
    <property type="match status" value="1"/>
</dbReference>